<organism evidence="3 4">
    <name type="scientific">Winogradskya humida</name>
    <dbReference type="NCBI Taxonomy" id="113566"/>
    <lineage>
        <taxon>Bacteria</taxon>
        <taxon>Bacillati</taxon>
        <taxon>Actinomycetota</taxon>
        <taxon>Actinomycetes</taxon>
        <taxon>Micromonosporales</taxon>
        <taxon>Micromonosporaceae</taxon>
        <taxon>Winogradskya</taxon>
    </lineage>
</organism>
<sequence length="195" mass="21876">MMTRRSRIYAPLTAPKPAVSALYLSENERTTIADEHLAGSSIRVIAALLDRAPSTISQEINRDSDPVTTIPSPPTSVRRPPPTTEAGEAANQRGVAQPGPRVAGSTVEPEQIWRTLPWQHPDRPEPRLTAETSYQALCRPDRGGLTRSNLPLLRTGRTYRKRRRSREQRTPRFTDRSKSIHDRPATADDRLLICR</sequence>
<feature type="domain" description="Transposase IS30-like HTH" evidence="2">
    <location>
        <begin position="23"/>
        <end position="62"/>
    </location>
</feature>
<feature type="region of interest" description="Disordered" evidence="1">
    <location>
        <begin position="56"/>
        <end position="108"/>
    </location>
</feature>
<dbReference type="InterPro" id="IPR025246">
    <property type="entry name" value="IS30-like_HTH"/>
</dbReference>
<reference evidence="3 4" key="1">
    <citation type="submission" date="2021-01" db="EMBL/GenBank/DDBJ databases">
        <title>Whole genome shotgun sequence of Actinoplanes humidus NBRC 14915.</title>
        <authorList>
            <person name="Komaki H."/>
            <person name="Tamura T."/>
        </authorList>
    </citation>
    <scope>NUCLEOTIDE SEQUENCE [LARGE SCALE GENOMIC DNA]</scope>
    <source>
        <strain evidence="3 4">NBRC 14915</strain>
    </source>
</reference>
<dbReference type="Pfam" id="PF13936">
    <property type="entry name" value="HTH_38"/>
    <property type="match status" value="1"/>
</dbReference>
<feature type="region of interest" description="Disordered" evidence="1">
    <location>
        <begin position="160"/>
        <end position="189"/>
    </location>
</feature>
<feature type="compositionally biased region" description="Pro residues" evidence="1">
    <location>
        <begin position="71"/>
        <end position="83"/>
    </location>
</feature>
<dbReference type="Proteomes" id="UP000603200">
    <property type="component" value="Unassembled WGS sequence"/>
</dbReference>
<keyword evidence="4" id="KW-1185">Reference proteome</keyword>
<gene>
    <name evidence="3" type="ORF">Ahu01nite_000010</name>
</gene>
<feature type="compositionally biased region" description="Basic and acidic residues" evidence="1">
    <location>
        <begin position="167"/>
        <end position="189"/>
    </location>
</feature>
<evidence type="ECO:0000256" key="1">
    <source>
        <dbReference type="SAM" id="MobiDB-lite"/>
    </source>
</evidence>
<dbReference type="EMBL" id="BOMN01000001">
    <property type="protein sequence ID" value="GIE16899.1"/>
    <property type="molecule type" value="Genomic_DNA"/>
</dbReference>
<dbReference type="PANTHER" id="PTHR10948:SF23">
    <property type="entry name" value="TRANSPOSASE INSI FOR INSERTION SEQUENCE ELEMENT IS30A-RELATED"/>
    <property type="match status" value="1"/>
</dbReference>
<comment type="caution">
    <text evidence="3">The sequence shown here is derived from an EMBL/GenBank/DDBJ whole genome shotgun (WGS) entry which is preliminary data.</text>
</comment>
<evidence type="ECO:0000259" key="2">
    <source>
        <dbReference type="Pfam" id="PF13936"/>
    </source>
</evidence>
<dbReference type="InterPro" id="IPR051917">
    <property type="entry name" value="Transposase-Integrase"/>
</dbReference>
<name>A0ABQ3ZED3_9ACTN</name>
<dbReference type="PANTHER" id="PTHR10948">
    <property type="entry name" value="TRANSPOSASE"/>
    <property type="match status" value="1"/>
</dbReference>
<accession>A0ABQ3ZED3</accession>
<evidence type="ECO:0000313" key="4">
    <source>
        <dbReference type="Proteomes" id="UP000603200"/>
    </source>
</evidence>
<protein>
    <recommendedName>
        <fullName evidence="2">Transposase IS30-like HTH domain-containing protein</fullName>
    </recommendedName>
</protein>
<proteinExistence type="predicted"/>
<evidence type="ECO:0000313" key="3">
    <source>
        <dbReference type="EMBL" id="GIE16899.1"/>
    </source>
</evidence>